<keyword evidence="3" id="KW-0145">Chemotaxis</keyword>
<evidence type="ECO:0000256" key="6">
    <source>
        <dbReference type="PROSITE-ProRule" id="PRU00284"/>
    </source>
</evidence>
<dbReference type="EMBL" id="JAPRAT010000018">
    <property type="protein sequence ID" value="MCZ0703543.1"/>
    <property type="molecule type" value="Genomic_DNA"/>
</dbReference>
<dbReference type="GO" id="GO:0006935">
    <property type="term" value="P:chemotaxis"/>
    <property type="evidence" value="ECO:0007669"/>
    <property type="project" value="UniProtKB-KW"/>
</dbReference>
<dbReference type="Pfam" id="PF00015">
    <property type="entry name" value="MCPsignal"/>
    <property type="match status" value="1"/>
</dbReference>
<feature type="domain" description="Methyl-accepting transducer" evidence="8">
    <location>
        <begin position="277"/>
        <end position="535"/>
    </location>
</feature>
<dbReference type="PANTHER" id="PTHR43531:SF11">
    <property type="entry name" value="METHYL-ACCEPTING CHEMOTAXIS PROTEIN 3"/>
    <property type="match status" value="1"/>
</dbReference>
<dbReference type="CDD" id="cd06225">
    <property type="entry name" value="HAMP"/>
    <property type="match status" value="1"/>
</dbReference>
<sequence>MRNSIAKRILFILIALSMIFIVNTVFSGITNLQVQLSSNLISNSFINLQNEQVNLAEEVGQIELSIQEYVLSDESNNIELSETVTNSVIVATDSIYEIADITAEFSERAMNNDLQEAYAPYLESMEMYVEEATAIAEHIRQDNRVRANESYQSLRALSDQVQTSESNFREVLGASINHEVNLINSRVNRSTIIIWTMAIIFVVSAIVAFWVTVKTIINPLVRGNKSLRDIISKLEKDEGDLTTRIESFSKDEIGQMIQGINRFLDTLQHVMISIKSGSKLIYQSTENTRGNILESKDSTSNISTSLNELSASMEEISSTLQNIDDGAQRVLSSANGIAEDAESNAIHVGTIVERADTVREQSIQSKDQTEEIVQRITETMESSIENSRSVEKINILTSNILEISAQTNLLALNASIEAARAGSAGKGFSVVADEIRELAENTKETASDIQSISIVVTKAVDELVDNANHVISYITENVLNDYDEFVGAADVYKKDVDVIKQMLDRFSTSSGELKLITTSMAEGINEIASAVDESVRVVVDSSENTNQLLESITSISDEADQNKEIVDELSNHVAKFKKVD</sequence>
<comment type="caution">
    <text evidence="10">The sequence shown here is derived from an EMBL/GenBank/DDBJ whole genome shotgun (WGS) entry which is preliminary data.</text>
</comment>
<evidence type="ECO:0000256" key="4">
    <source>
        <dbReference type="ARBA" id="ARBA00023136"/>
    </source>
</evidence>
<dbReference type="SMART" id="SM00283">
    <property type="entry name" value="MA"/>
    <property type="match status" value="1"/>
</dbReference>
<keyword evidence="7" id="KW-0812">Transmembrane</keyword>
<comment type="similarity">
    <text evidence="5">Belongs to the methyl-accepting chemotaxis (MCP) protein family.</text>
</comment>
<evidence type="ECO:0000256" key="2">
    <source>
        <dbReference type="ARBA" id="ARBA00022475"/>
    </source>
</evidence>
<name>A0A9J6RDB7_9BACI</name>
<dbReference type="Gene3D" id="1.10.287.950">
    <property type="entry name" value="Methyl-accepting chemotaxis protein"/>
    <property type="match status" value="1"/>
</dbReference>
<evidence type="ECO:0000313" key="11">
    <source>
        <dbReference type="Proteomes" id="UP001084197"/>
    </source>
</evidence>
<dbReference type="GO" id="GO:0004888">
    <property type="term" value="F:transmembrane signaling receptor activity"/>
    <property type="evidence" value="ECO:0007669"/>
    <property type="project" value="TreeGrafter"/>
</dbReference>
<dbReference type="PROSITE" id="PS50111">
    <property type="entry name" value="CHEMOTAXIS_TRANSDUC_2"/>
    <property type="match status" value="1"/>
</dbReference>
<dbReference type="PROSITE" id="PS50885">
    <property type="entry name" value="HAMP"/>
    <property type="match status" value="1"/>
</dbReference>
<dbReference type="AlphaFoldDB" id="A0A9J6RDB7"/>
<evidence type="ECO:0000256" key="3">
    <source>
        <dbReference type="ARBA" id="ARBA00022500"/>
    </source>
</evidence>
<dbReference type="Proteomes" id="UP001084197">
    <property type="component" value="Unassembled WGS sequence"/>
</dbReference>
<evidence type="ECO:0000256" key="7">
    <source>
        <dbReference type="SAM" id="Phobius"/>
    </source>
</evidence>
<evidence type="ECO:0000259" key="8">
    <source>
        <dbReference type="PROSITE" id="PS50111"/>
    </source>
</evidence>
<dbReference type="SMART" id="SM00304">
    <property type="entry name" value="HAMP"/>
    <property type="match status" value="1"/>
</dbReference>
<keyword evidence="7" id="KW-1133">Transmembrane helix</keyword>
<keyword evidence="6" id="KW-0807">Transducer</keyword>
<evidence type="ECO:0000256" key="1">
    <source>
        <dbReference type="ARBA" id="ARBA00004236"/>
    </source>
</evidence>
<dbReference type="GO" id="GO:0005886">
    <property type="term" value="C:plasma membrane"/>
    <property type="evidence" value="ECO:0007669"/>
    <property type="project" value="UniProtKB-SubCell"/>
</dbReference>
<keyword evidence="4 7" id="KW-0472">Membrane</keyword>
<evidence type="ECO:0000256" key="5">
    <source>
        <dbReference type="ARBA" id="ARBA00029447"/>
    </source>
</evidence>
<gene>
    <name evidence="10" type="ORF">OWO01_09965</name>
</gene>
<reference evidence="10" key="1">
    <citation type="submission" date="2022-11" db="EMBL/GenBank/DDBJ databases">
        <title>WGS of Natronobacillus azotifigens 24KS-1, an anaerobic diazotrophic haloalkaliphile from soda-rich habitats.</title>
        <authorList>
            <person name="Sorokin D.Y."/>
            <person name="Merkel A.Y."/>
        </authorList>
    </citation>
    <scope>NUCLEOTIDE SEQUENCE</scope>
    <source>
        <strain evidence="10">24KS-1</strain>
    </source>
</reference>
<dbReference type="InterPro" id="IPR004089">
    <property type="entry name" value="MCPsignal_dom"/>
</dbReference>
<dbReference type="GO" id="GO:0007165">
    <property type="term" value="P:signal transduction"/>
    <property type="evidence" value="ECO:0007669"/>
    <property type="project" value="UniProtKB-KW"/>
</dbReference>
<comment type="subcellular location">
    <subcellularLocation>
        <location evidence="1">Cell membrane</location>
    </subcellularLocation>
</comment>
<feature type="domain" description="HAMP" evidence="9">
    <location>
        <begin position="214"/>
        <end position="272"/>
    </location>
</feature>
<dbReference type="Gene3D" id="6.10.340.10">
    <property type="match status" value="1"/>
</dbReference>
<evidence type="ECO:0000259" key="9">
    <source>
        <dbReference type="PROSITE" id="PS50885"/>
    </source>
</evidence>
<dbReference type="PANTHER" id="PTHR43531">
    <property type="entry name" value="PROTEIN ICFG"/>
    <property type="match status" value="1"/>
</dbReference>
<dbReference type="Pfam" id="PF00672">
    <property type="entry name" value="HAMP"/>
    <property type="match status" value="1"/>
</dbReference>
<dbReference type="InterPro" id="IPR051310">
    <property type="entry name" value="MCP_chemotaxis"/>
</dbReference>
<dbReference type="RefSeq" id="WP_268780307.1">
    <property type="nucleotide sequence ID" value="NZ_JAPRAT010000018.1"/>
</dbReference>
<dbReference type="InterPro" id="IPR003660">
    <property type="entry name" value="HAMP_dom"/>
</dbReference>
<dbReference type="SUPFAM" id="SSF58104">
    <property type="entry name" value="Methyl-accepting chemotaxis protein (MCP) signaling domain"/>
    <property type="match status" value="1"/>
</dbReference>
<organism evidence="10 11">
    <name type="scientific">Natronobacillus azotifigens</name>
    <dbReference type="NCBI Taxonomy" id="472978"/>
    <lineage>
        <taxon>Bacteria</taxon>
        <taxon>Bacillati</taxon>
        <taxon>Bacillota</taxon>
        <taxon>Bacilli</taxon>
        <taxon>Bacillales</taxon>
        <taxon>Bacillaceae</taxon>
        <taxon>Natronobacillus</taxon>
    </lineage>
</organism>
<protein>
    <submittedName>
        <fullName evidence="10">Methyl-accepting chemotaxis protein</fullName>
    </submittedName>
</protein>
<keyword evidence="2" id="KW-1003">Cell membrane</keyword>
<accession>A0A9J6RDB7</accession>
<feature type="transmembrane region" description="Helical" evidence="7">
    <location>
        <begin position="192"/>
        <end position="213"/>
    </location>
</feature>
<evidence type="ECO:0000313" key="10">
    <source>
        <dbReference type="EMBL" id="MCZ0703543.1"/>
    </source>
</evidence>
<keyword evidence="11" id="KW-1185">Reference proteome</keyword>
<proteinExistence type="inferred from homology"/>